<feature type="compositionally biased region" description="Low complexity" evidence="2">
    <location>
        <begin position="73"/>
        <end position="86"/>
    </location>
</feature>
<dbReference type="Pfam" id="PF04650">
    <property type="entry name" value="YSIRK_signal"/>
    <property type="match status" value="1"/>
</dbReference>
<dbReference type="Pfam" id="PF26363">
    <property type="entry name" value="Phospholipase-like"/>
    <property type="match status" value="1"/>
</dbReference>
<dbReference type="EMBL" id="CP046313">
    <property type="protein sequence ID" value="QGS06987.1"/>
    <property type="molecule type" value="Genomic_DNA"/>
</dbReference>
<keyword evidence="1 3" id="KW-0732">Signal</keyword>
<feature type="compositionally biased region" description="Basic and acidic residues" evidence="2">
    <location>
        <begin position="723"/>
        <end position="735"/>
    </location>
</feature>
<dbReference type="GeneID" id="84801862"/>
<feature type="region of interest" description="Disordered" evidence="2">
    <location>
        <begin position="63"/>
        <end position="99"/>
    </location>
</feature>
<dbReference type="InterPro" id="IPR005877">
    <property type="entry name" value="YSIRK_signal_dom"/>
</dbReference>
<keyword evidence="6" id="KW-1185">Reference proteome</keyword>
<evidence type="ECO:0000256" key="2">
    <source>
        <dbReference type="SAM" id="MobiDB-lite"/>
    </source>
</evidence>
<sequence>MFKKDRIMKYSIKKFTVGIASVAIGSILFLGSNAQASDKVEENKTEVATTVNNAQPATAEVPTNKVEANKQQNTNGNNLTTNSNNTVEKKAEAVQPASTNKVEAIQKETPSNKEVESNKKESTTASGLNVLDKRTTDSSNIKDLLTNIIKKNEEENAKQATNKVEVEAENVEKGVQIISKLTPEYAEAISKGYIGLEGGKYDNLLYKKAVLNPDADDDGDGILNKDELYIYKKNGRTYLGYNVHPKLADTDGDGIADNEDKDKLLWNVSARDMAMFMSLVYEKDNNIENILTKDLPEGALKSNLHRMMNNELAPFWSLKKTYHQDNGLDAALFETKNNLPFLNGEKIQVLAIAGTNVAQAGDLKADAALVLGNESKESIATLDLLNSLRNDKSITNLYITGHSLGGYLTLRATAEARQKNFEAYRGSYTFNAPRIYTGLFNFFGGGKMGKASDLTDKMTLNHEITNYVTNNDNVVPKFLQTKHNINIGNSFGAHAYSSYFEKRMDNHKDFNFGKRQGMSGVGYIDQLQKKLKLVSAEKGTLSATFLPALVDNKPLSVMFGNSVTDSEILKRVDTSKLPVNVKLSILSKDDLLSGLGSKQAVVKVLYLDDNTTNNITVPILVNEANKLQLTSVVNAATKLVNASVDLNGKNEASVKSYTQIKEEILKVLNEANSLLENKLAFQNTVNEVTNKLANLGVNLINSRLVLVDKVTTLPTDNETSSIAKEETTKPVEGNKQDQQNSHEGTTKPMDDKKTEQANVQDEKSKQAEERRKKRYRKRVKRSELAETKVSDSNKLSDVLATILIRRGYGDLL</sequence>
<dbReference type="SUPFAM" id="SSF53474">
    <property type="entry name" value="alpha/beta-Hydrolases"/>
    <property type="match status" value="1"/>
</dbReference>
<dbReference type="InterPro" id="IPR029058">
    <property type="entry name" value="AB_hydrolase_fold"/>
</dbReference>
<name>A0ABX6FI11_9BACL</name>
<feature type="chain" id="PRO_5045186676" evidence="3">
    <location>
        <begin position="37"/>
        <end position="812"/>
    </location>
</feature>
<feature type="domain" description="YSIRK Gram-positive signal peptide" evidence="4">
    <location>
        <begin position="6"/>
        <end position="30"/>
    </location>
</feature>
<dbReference type="Proteomes" id="UP000427636">
    <property type="component" value="Chromosome"/>
</dbReference>
<feature type="compositionally biased region" description="Basic residues" evidence="2">
    <location>
        <begin position="771"/>
        <end position="780"/>
    </location>
</feature>
<feature type="compositionally biased region" description="Basic and acidic residues" evidence="2">
    <location>
        <begin position="106"/>
        <end position="122"/>
    </location>
</feature>
<proteinExistence type="predicted"/>
<dbReference type="RefSeq" id="WP_006364411.1">
    <property type="nucleotide sequence ID" value="NZ_CP046313.1"/>
</dbReference>
<feature type="compositionally biased region" description="Basic and acidic residues" evidence="2">
    <location>
        <begin position="781"/>
        <end position="791"/>
    </location>
</feature>
<gene>
    <name evidence="5" type="ORF">FOC50_01150</name>
</gene>
<feature type="signal peptide" evidence="3">
    <location>
        <begin position="1"/>
        <end position="36"/>
    </location>
</feature>
<evidence type="ECO:0000256" key="3">
    <source>
        <dbReference type="SAM" id="SignalP"/>
    </source>
</evidence>
<feature type="compositionally biased region" description="Basic and acidic residues" evidence="2">
    <location>
        <begin position="744"/>
        <end position="770"/>
    </location>
</feature>
<evidence type="ECO:0000313" key="5">
    <source>
        <dbReference type="EMBL" id="QGS06987.1"/>
    </source>
</evidence>
<evidence type="ECO:0000313" key="6">
    <source>
        <dbReference type="Proteomes" id="UP000427636"/>
    </source>
</evidence>
<protein>
    <submittedName>
        <fullName evidence="5">YSIRK-type signal peptide-containing protein</fullName>
    </submittedName>
</protein>
<organism evidence="5 6">
    <name type="scientific">Gemella sanguinis</name>
    <dbReference type="NCBI Taxonomy" id="84135"/>
    <lineage>
        <taxon>Bacteria</taxon>
        <taxon>Bacillati</taxon>
        <taxon>Bacillota</taxon>
        <taxon>Bacilli</taxon>
        <taxon>Bacillales</taxon>
        <taxon>Gemellaceae</taxon>
        <taxon>Gemella</taxon>
    </lineage>
</organism>
<evidence type="ECO:0000256" key="1">
    <source>
        <dbReference type="ARBA" id="ARBA00022729"/>
    </source>
</evidence>
<feature type="region of interest" description="Disordered" evidence="2">
    <location>
        <begin position="716"/>
        <end position="791"/>
    </location>
</feature>
<accession>A0ABX6FI11</accession>
<dbReference type="Gene3D" id="3.40.50.1820">
    <property type="entry name" value="alpha/beta hydrolase"/>
    <property type="match status" value="1"/>
</dbReference>
<evidence type="ECO:0000259" key="4">
    <source>
        <dbReference type="Pfam" id="PF04650"/>
    </source>
</evidence>
<feature type="region of interest" description="Disordered" evidence="2">
    <location>
        <begin position="106"/>
        <end position="125"/>
    </location>
</feature>
<dbReference type="NCBIfam" id="TIGR01168">
    <property type="entry name" value="YSIRK_signal"/>
    <property type="match status" value="1"/>
</dbReference>
<reference evidence="5 6" key="1">
    <citation type="submission" date="2019-11" db="EMBL/GenBank/DDBJ databases">
        <title>FDA dAtabase for Regulatory Grade micrObial Sequences (FDA-ARGOS): Supporting development and validation of Infectious Disease Dx tests.</title>
        <authorList>
            <person name="Turner S."/>
            <person name="Byrd R."/>
            <person name="Tallon L."/>
            <person name="Sadzewicz L."/>
            <person name="Vavikolanu K."/>
            <person name="Mehta A."/>
            <person name="Aluvathingal J."/>
            <person name="Nadendla S."/>
            <person name="Myers T."/>
            <person name="Yan Y."/>
            <person name="Sichtig H."/>
        </authorList>
    </citation>
    <scope>NUCLEOTIDE SEQUENCE [LARGE SCALE GENOMIC DNA]</scope>
    <source>
        <strain evidence="5 6">FDAARGOS_742</strain>
    </source>
</reference>